<dbReference type="Pfam" id="PF26314">
    <property type="entry name" value="MptA_B_family"/>
    <property type="match status" value="1"/>
</dbReference>
<feature type="transmembrane region" description="Helical" evidence="1">
    <location>
        <begin position="336"/>
        <end position="354"/>
    </location>
</feature>
<feature type="transmembrane region" description="Helical" evidence="1">
    <location>
        <begin position="366"/>
        <end position="386"/>
    </location>
</feature>
<feature type="transmembrane region" description="Helical" evidence="1">
    <location>
        <begin position="176"/>
        <end position="195"/>
    </location>
</feature>
<name>A0A4V3JWS8_9LEPT</name>
<gene>
    <name evidence="2" type="ORF">EHS11_18820</name>
</gene>
<feature type="transmembrane region" description="Helical" evidence="1">
    <location>
        <begin position="249"/>
        <end position="268"/>
    </location>
</feature>
<feature type="transmembrane region" description="Helical" evidence="1">
    <location>
        <begin position="54"/>
        <end position="72"/>
    </location>
</feature>
<evidence type="ECO:0000256" key="1">
    <source>
        <dbReference type="SAM" id="Phobius"/>
    </source>
</evidence>
<evidence type="ECO:0000313" key="3">
    <source>
        <dbReference type="Proteomes" id="UP000298264"/>
    </source>
</evidence>
<protein>
    <recommendedName>
        <fullName evidence="4">DUF2029 domain-containing protein</fullName>
    </recommendedName>
</protein>
<keyword evidence="1" id="KW-1133">Transmembrane helix</keyword>
<sequence>MSKFYFIFYSIAIFLSVHSFDRNDPINVFVIWLSLFSIYIISFRYLSDFTTKQILCLGILLRIVTVGAIPSLSDDFYRFLWDGYLVSHSINPFAFSPNEFLEQGVPVTEEALSLYRKMNSQPYYSVYPPLLQILFYLPWFFVLSFFAKIILLQFVLLCFETVNLSLIGGDKSKKKFWIYAGNPLVIIESVSQIHPEPILVFLILLSYRLFEAKKFVGFHFVFSLFLQIKLSLVFLIPGGFFLLPKKKRIFFIFAVCLSLTVLFFSLFSKLGNQASSGIGLFFHSFRFHSLFEFLIYFALSPFAEYTYLSGTIALIMGGTIYLFYLYAKNRNLNEAIFVGFLLMLLFSPVIHPWYTLPLFALLSSKIPYTGVFLVFSIFSGFSYLLYSIQYTFFSDFFFMIEGVSLFACIYGRACINYFRKKSQIRKGKNKTCGRSW</sequence>
<feature type="transmembrane region" description="Helical" evidence="1">
    <location>
        <begin position="280"/>
        <end position="299"/>
    </location>
</feature>
<dbReference type="OrthoDB" id="346168at2"/>
<organism evidence="2 3">
    <name type="scientific">Leptospira ilyithenensis</name>
    <dbReference type="NCBI Taxonomy" id="2484901"/>
    <lineage>
        <taxon>Bacteria</taxon>
        <taxon>Pseudomonadati</taxon>
        <taxon>Spirochaetota</taxon>
        <taxon>Spirochaetia</taxon>
        <taxon>Leptospirales</taxon>
        <taxon>Leptospiraceae</taxon>
        <taxon>Leptospira</taxon>
    </lineage>
</organism>
<keyword evidence="3" id="KW-1185">Reference proteome</keyword>
<dbReference type="AlphaFoldDB" id="A0A4V3JWS8"/>
<keyword evidence="1" id="KW-0472">Membrane</keyword>
<dbReference type="RefSeq" id="WP_135765881.1">
    <property type="nucleotide sequence ID" value="NZ_RQHV01000062.1"/>
</dbReference>
<feature type="transmembrane region" description="Helical" evidence="1">
    <location>
        <begin position="133"/>
        <end position="156"/>
    </location>
</feature>
<keyword evidence="1" id="KW-0812">Transmembrane</keyword>
<proteinExistence type="predicted"/>
<reference evidence="2" key="1">
    <citation type="journal article" date="2019" name="PLoS Negl. Trop. Dis.">
        <title>Revisiting the worldwide diversity of Leptospira species in the environment.</title>
        <authorList>
            <person name="Vincent A.T."/>
            <person name="Schiettekatte O."/>
            <person name="Bourhy P."/>
            <person name="Veyrier F.J."/>
            <person name="Picardeau M."/>
        </authorList>
    </citation>
    <scope>NUCLEOTIDE SEQUENCE [LARGE SCALE GENOMIC DNA]</scope>
    <source>
        <strain evidence="2">201400974</strain>
    </source>
</reference>
<feature type="transmembrane region" description="Helical" evidence="1">
    <location>
        <begin position="398"/>
        <end position="418"/>
    </location>
</feature>
<accession>A0A4V3JWS8</accession>
<dbReference type="Proteomes" id="UP000298264">
    <property type="component" value="Unassembled WGS sequence"/>
</dbReference>
<feature type="transmembrane region" description="Helical" evidence="1">
    <location>
        <begin position="29"/>
        <end position="47"/>
    </location>
</feature>
<feature type="transmembrane region" description="Helical" evidence="1">
    <location>
        <begin position="306"/>
        <end position="324"/>
    </location>
</feature>
<evidence type="ECO:0008006" key="4">
    <source>
        <dbReference type="Google" id="ProtNLM"/>
    </source>
</evidence>
<dbReference type="EMBL" id="RQHV01000062">
    <property type="protein sequence ID" value="TGN07159.1"/>
    <property type="molecule type" value="Genomic_DNA"/>
</dbReference>
<comment type="caution">
    <text evidence="2">The sequence shown here is derived from an EMBL/GenBank/DDBJ whole genome shotgun (WGS) entry which is preliminary data.</text>
</comment>
<feature type="transmembrane region" description="Helical" evidence="1">
    <location>
        <begin position="215"/>
        <end position="242"/>
    </location>
</feature>
<evidence type="ECO:0000313" key="2">
    <source>
        <dbReference type="EMBL" id="TGN07159.1"/>
    </source>
</evidence>